<dbReference type="AlphaFoldDB" id="A0A261U2P0"/>
<accession>A0A261U2P0</accession>
<dbReference type="Gene3D" id="1.25.40.20">
    <property type="entry name" value="Ankyrin repeat-containing domain"/>
    <property type="match status" value="1"/>
</dbReference>
<dbReference type="Proteomes" id="UP000216885">
    <property type="component" value="Unassembled WGS sequence"/>
</dbReference>
<dbReference type="InterPro" id="IPR036770">
    <property type="entry name" value="Ankyrin_rpt-contain_sf"/>
</dbReference>
<dbReference type="PROSITE" id="PS50088">
    <property type="entry name" value="ANK_REPEAT"/>
    <property type="match status" value="1"/>
</dbReference>
<dbReference type="SMART" id="SM00248">
    <property type="entry name" value="ANK"/>
    <property type="match status" value="3"/>
</dbReference>
<name>A0A261U2P0_9BORD</name>
<evidence type="ECO:0000313" key="2">
    <source>
        <dbReference type="EMBL" id="OZI56226.1"/>
    </source>
</evidence>
<gene>
    <name evidence="2" type="ORF">CAL20_12335</name>
</gene>
<proteinExistence type="predicted"/>
<dbReference type="InterPro" id="IPR002110">
    <property type="entry name" value="Ankyrin_rpt"/>
</dbReference>
<keyword evidence="3" id="KW-1185">Reference proteome</keyword>
<dbReference type="PROSITE" id="PS50297">
    <property type="entry name" value="ANK_REP_REGION"/>
    <property type="match status" value="1"/>
</dbReference>
<dbReference type="Pfam" id="PF00023">
    <property type="entry name" value="Ank"/>
    <property type="match status" value="1"/>
</dbReference>
<feature type="repeat" description="ANK" evidence="1">
    <location>
        <begin position="41"/>
        <end position="73"/>
    </location>
</feature>
<sequence length="526" mass="55339">MFNGLNYSQELLFSTDADSFAETPHAREIQAPLLQALREDNLSEALHCAALRGHTETARRLLDAGADASKALAQVVVADEAHTPQARANAAKLLISLGAHVSDALDYATKSSCEEAASILLLMGANGSRALASAAISRDTNALRLLLWAGADVMTALISLAKNPDEKAHGHAVRRLILENHSRHALDSSAKLHSQTAALSRLAKDADTTAVVRLRKAIASEHLDWSELANSGNVATIKSLMPSSLMTYPEQHLRQLSLDGHFVGVKTLIAAGVPANAAMNELILQHRNWSDPTSCGAIKLLIAAGAESLPLTDDIAAAFEKRKTEIAALSEGEKIITLLSAIKKDDIAEIVMLSSGVSDAKAALKCLHQAEGLNDLEKTLGISRLINAGAISSQTLIDLVRDGDLDVAKPLAQFEDIAGDALITLIAAGDHDASRTLLSALTDGRHALTQAAENGDEDMAAALIAIGADGPGALLSLLHAGFREAAGRLIALGVDIHATLRRAMREDPSSYQSAIKDLAELGAAVQ</sequence>
<reference evidence="2 3" key="1">
    <citation type="submission" date="2017-05" db="EMBL/GenBank/DDBJ databases">
        <title>Complete and WGS of Bordetella genogroups.</title>
        <authorList>
            <person name="Spilker T."/>
            <person name="LiPuma J."/>
        </authorList>
    </citation>
    <scope>NUCLEOTIDE SEQUENCE [LARGE SCALE GENOMIC DNA]</scope>
    <source>
        <strain evidence="2 3">AU9919</strain>
    </source>
</reference>
<comment type="caution">
    <text evidence="2">The sequence shown here is derived from an EMBL/GenBank/DDBJ whole genome shotgun (WGS) entry which is preliminary data.</text>
</comment>
<protein>
    <submittedName>
        <fullName evidence="2">Uncharacterized protein</fullName>
    </submittedName>
</protein>
<keyword evidence="1" id="KW-0040">ANK repeat</keyword>
<dbReference type="SUPFAM" id="SSF48403">
    <property type="entry name" value="Ankyrin repeat"/>
    <property type="match status" value="1"/>
</dbReference>
<evidence type="ECO:0000256" key="1">
    <source>
        <dbReference type="PROSITE-ProRule" id="PRU00023"/>
    </source>
</evidence>
<evidence type="ECO:0000313" key="3">
    <source>
        <dbReference type="Proteomes" id="UP000216885"/>
    </source>
</evidence>
<organism evidence="2 3">
    <name type="scientific">Bordetella genomosp. 4</name>
    <dbReference type="NCBI Taxonomy" id="463044"/>
    <lineage>
        <taxon>Bacteria</taxon>
        <taxon>Pseudomonadati</taxon>
        <taxon>Pseudomonadota</taxon>
        <taxon>Betaproteobacteria</taxon>
        <taxon>Burkholderiales</taxon>
        <taxon>Alcaligenaceae</taxon>
        <taxon>Bordetella</taxon>
    </lineage>
</organism>
<dbReference type="EMBL" id="NEVQ01000013">
    <property type="protein sequence ID" value="OZI56226.1"/>
    <property type="molecule type" value="Genomic_DNA"/>
</dbReference>